<comment type="caution">
    <text evidence="1">The sequence shown here is derived from an EMBL/GenBank/DDBJ whole genome shotgun (WGS) entry which is preliminary data.</text>
</comment>
<evidence type="ECO:0000313" key="1">
    <source>
        <dbReference type="EMBL" id="ORB04343.1"/>
    </source>
</evidence>
<accession>A0A7I7R8A6</accession>
<name>A0A7I7R8A6_9MYCO</name>
<gene>
    <name evidence="1" type="ORF">BST33_00080</name>
</gene>
<protein>
    <submittedName>
        <fullName evidence="1">Uncharacterized protein</fullName>
    </submittedName>
</protein>
<proteinExistence type="predicted"/>
<dbReference type="AlphaFoldDB" id="A0A7I7R8A6"/>
<dbReference type="RefSeq" id="WP_083022156.1">
    <property type="nucleotide sequence ID" value="NZ_AP022589.1"/>
</dbReference>
<evidence type="ECO:0000313" key="2">
    <source>
        <dbReference type="Proteomes" id="UP000192320"/>
    </source>
</evidence>
<organism evidence="1 2">
    <name type="scientific">Mycolicibacter minnesotensis</name>
    <dbReference type="NCBI Taxonomy" id="1118379"/>
    <lineage>
        <taxon>Bacteria</taxon>
        <taxon>Bacillati</taxon>
        <taxon>Actinomycetota</taxon>
        <taxon>Actinomycetes</taxon>
        <taxon>Mycobacteriales</taxon>
        <taxon>Mycobacteriaceae</taxon>
        <taxon>Mycolicibacter</taxon>
    </lineage>
</organism>
<keyword evidence="2" id="KW-1185">Reference proteome</keyword>
<reference evidence="1 2" key="1">
    <citation type="submission" date="2017-02" db="EMBL/GenBank/DDBJ databases">
        <title>The new phylogeny of genus Mycobacterium.</title>
        <authorList>
            <person name="Tortoli E."/>
            <person name="Trovato A."/>
            <person name="Cirillo D.M."/>
        </authorList>
    </citation>
    <scope>NUCLEOTIDE SEQUENCE [LARGE SCALE GENOMIC DNA]</scope>
    <source>
        <strain evidence="1 2">DSM 45633</strain>
    </source>
</reference>
<dbReference type="EMBL" id="MVHZ01000001">
    <property type="protein sequence ID" value="ORB04343.1"/>
    <property type="molecule type" value="Genomic_DNA"/>
</dbReference>
<dbReference type="Proteomes" id="UP000192320">
    <property type="component" value="Unassembled WGS sequence"/>
</dbReference>
<sequence length="81" mass="8550">MSEGQNPVPAPLLGLDEGGTGDVLRTLSNVALVRAVAVASLALAGSVLGREIGSEWLDPLINVYSLTVVPSLGWYLYRKNK</sequence>